<organism evidence="4">
    <name type="scientific">Anisakis simplex</name>
    <name type="common">Herring worm</name>
    <dbReference type="NCBI Taxonomy" id="6269"/>
    <lineage>
        <taxon>Eukaryota</taxon>
        <taxon>Metazoa</taxon>
        <taxon>Ecdysozoa</taxon>
        <taxon>Nematoda</taxon>
        <taxon>Chromadorea</taxon>
        <taxon>Rhabditida</taxon>
        <taxon>Spirurina</taxon>
        <taxon>Ascaridomorpha</taxon>
        <taxon>Ascaridoidea</taxon>
        <taxon>Anisakidae</taxon>
        <taxon>Anisakis</taxon>
        <taxon>Anisakis simplex complex</taxon>
    </lineage>
</organism>
<dbReference type="PANTHER" id="PTHR11567">
    <property type="entry name" value="ACID PHOSPHATASE-RELATED"/>
    <property type="match status" value="1"/>
</dbReference>
<dbReference type="PANTHER" id="PTHR11567:SF198">
    <property type="entry name" value="HISTIDINE ACID PHOSPHATASE"/>
    <property type="match status" value="1"/>
</dbReference>
<dbReference type="SUPFAM" id="SSF53254">
    <property type="entry name" value="Phosphoglycerate mutase-like"/>
    <property type="match status" value="1"/>
</dbReference>
<evidence type="ECO:0000313" key="3">
    <source>
        <dbReference type="Proteomes" id="UP000267096"/>
    </source>
</evidence>
<dbReference type="WBParaSite" id="ASIM_0001691301-mRNA-1">
    <property type="protein sequence ID" value="ASIM_0001691301-mRNA-1"/>
    <property type="gene ID" value="ASIM_0001691301"/>
</dbReference>
<dbReference type="Proteomes" id="UP000267096">
    <property type="component" value="Unassembled WGS sequence"/>
</dbReference>
<dbReference type="InterPro" id="IPR050645">
    <property type="entry name" value="Histidine_acid_phosphatase"/>
</dbReference>
<accession>A0A0M3K7H2</accession>
<evidence type="ECO:0000313" key="2">
    <source>
        <dbReference type="EMBL" id="VDK57447.1"/>
    </source>
</evidence>
<evidence type="ECO:0000256" key="1">
    <source>
        <dbReference type="ARBA" id="ARBA00005375"/>
    </source>
</evidence>
<reference evidence="4" key="1">
    <citation type="submission" date="2017-02" db="UniProtKB">
        <authorList>
            <consortium name="WormBaseParasite"/>
        </authorList>
    </citation>
    <scope>IDENTIFICATION</scope>
</reference>
<gene>
    <name evidence="2" type="ORF">ASIM_LOCUS16320</name>
</gene>
<proteinExistence type="inferred from homology"/>
<sequence length="394" mass="45083">MENFHSFRSKCRENQRNRVWFVKVWRHGDRAPEQTYPTDKHQENAWPNGFGELTEIGMRQQYSLGRLIRERYIDSVQHPLLSPTYEAEEIYVRSTDVNRTLVSAMANLAGMYPNGIIGEDYPDAAKGDWPAHWTPIPVHTVKYETDHIGNAFAKCERASQLGKQIRSSKLFQKYATDNEVSGDCLIYCRFLGMNRCKHSIAGYRTSSRLQKQYNLSQPEWLTDEVAAKILNLTEVSYKSVYGLLEPRVPEMIKLRGGSLLKAIVEKMNEKIRCAAADHQVDPSCDWMRPLKYYAYSAHDTTVSALLATLGNEEEVLKGKMPKYTASVAIELWMTDTGPAVKILFRCAYRLKFHPITSLTPGCPTDSEFCPISRFEKRSKEFMPVDIVAECKPKS</sequence>
<evidence type="ECO:0000313" key="4">
    <source>
        <dbReference type="WBParaSite" id="ASIM_0001691301-mRNA-1"/>
    </source>
</evidence>
<dbReference type="OrthoDB" id="258392at2759"/>
<dbReference type="Gene3D" id="3.40.50.1240">
    <property type="entry name" value="Phosphoglycerate mutase-like"/>
    <property type="match status" value="1"/>
</dbReference>
<comment type="similarity">
    <text evidence="1">Belongs to the histidine acid phosphatase family.</text>
</comment>
<dbReference type="AlphaFoldDB" id="A0A0M3K7H2"/>
<dbReference type="CDD" id="cd07061">
    <property type="entry name" value="HP_HAP_like"/>
    <property type="match status" value="1"/>
</dbReference>
<name>A0A0M3K7H2_ANISI</name>
<dbReference type="InterPro" id="IPR000560">
    <property type="entry name" value="His_Pase_clade-2"/>
</dbReference>
<protein>
    <submittedName>
        <fullName evidence="4">Histidine acid phosphatase</fullName>
    </submittedName>
</protein>
<keyword evidence="3" id="KW-1185">Reference proteome</keyword>
<dbReference type="Pfam" id="PF00328">
    <property type="entry name" value="His_Phos_2"/>
    <property type="match status" value="1"/>
</dbReference>
<reference evidence="2 3" key="2">
    <citation type="submission" date="2018-11" db="EMBL/GenBank/DDBJ databases">
        <authorList>
            <consortium name="Pathogen Informatics"/>
        </authorList>
    </citation>
    <scope>NUCLEOTIDE SEQUENCE [LARGE SCALE GENOMIC DNA]</scope>
</reference>
<dbReference type="EMBL" id="UYRR01032985">
    <property type="protein sequence ID" value="VDK57447.1"/>
    <property type="molecule type" value="Genomic_DNA"/>
</dbReference>
<dbReference type="GO" id="GO:0016791">
    <property type="term" value="F:phosphatase activity"/>
    <property type="evidence" value="ECO:0007669"/>
    <property type="project" value="TreeGrafter"/>
</dbReference>
<dbReference type="InterPro" id="IPR029033">
    <property type="entry name" value="His_PPase_superfam"/>
</dbReference>